<dbReference type="Gene3D" id="3.40.50.2000">
    <property type="entry name" value="Glycogen Phosphorylase B"/>
    <property type="match status" value="2"/>
</dbReference>
<dbReference type="RefSeq" id="WP_048875376.1">
    <property type="nucleotide sequence ID" value="NZ_CP011126.1"/>
</dbReference>
<sequence>MTKLKFDIGVIIPDLGGGGTQRVLLNLVREWLRHNKKICVITFSIENTDFFKLPETVSRKCIDFIKESEGFWDAIRNTFKRVKALRSLIRENCPSCILSFLSTTNILTLLATRGMNIPVIISERSDLAKEYLNIRWSLLRYLLYRQATVVTANSYDAIRFLEKFVKSKKLKYVPNPVHIEKTLCLLKYNFPVVLAVGRLGYEKGHDILLRAFAKFICRYPMWRLVIVGDGKLRKDLQKLAFSLDLASSVIWCGMRANVFDYYHAATIFVMPSRYEGTPNALLEAMGLGLPVVVSNASSGLLEFVKNEETGLVVPTEDVEALCSALIYLAENESLRQRLGRTARQRIEIANQSAYHVWDSVIDEASRLAPCF</sequence>
<dbReference type="Pfam" id="PF00534">
    <property type="entry name" value="Glycos_transf_1"/>
    <property type="match status" value="1"/>
</dbReference>
<feature type="domain" description="Glycosyl transferase family 1" evidence="1">
    <location>
        <begin position="190"/>
        <end position="345"/>
    </location>
</feature>
<dbReference type="PANTHER" id="PTHR12526:SF638">
    <property type="entry name" value="SPORE COAT PROTEIN SA"/>
    <property type="match status" value="1"/>
</dbReference>
<evidence type="ECO:0000259" key="2">
    <source>
        <dbReference type="Pfam" id="PF13439"/>
    </source>
</evidence>
<dbReference type="PANTHER" id="PTHR12526">
    <property type="entry name" value="GLYCOSYLTRANSFERASE"/>
    <property type="match status" value="1"/>
</dbReference>
<evidence type="ECO:0000259" key="1">
    <source>
        <dbReference type="Pfam" id="PF00534"/>
    </source>
</evidence>
<evidence type="ECO:0000313" key="3">
    <source>
        <dbReference type="EMBL" id="AKQ33744.1"/>
    </source>
</evidence>
<gene>
    <name evidence="3" type="ORF">CleRT_10700</name>
</gene>
<keyword evidence="3" id="KW-0328">Glycosyltransferase</keyword>
<feature type="domain" description="Glycosyltransferase subfamily 4-like N-terminal" evidence="2">
    <location>
        <begin position="18"/>
        <end position="180"/>
    </location>
</feature>
<dbReference type="Pfam" id="PF13439">
    <property type="entry name" value="Glyco_transf_4"/>
    <property type="match status" value="1"/>
</dbReference>
<dbReference type="Proteomes" id="UP000063965">
    <property type="component" value="Chromosome"/>
</dbReference>
<protein>
    <submittedName>
        <fullName evidence="3">Lipopolysaccharide N-acetylglucosaminyltransferase</fullName>
    </submittedName>
</protein>
<dbReference type="InterPro" id="IPR001296">
    <property type="entry name" value="Glyco_trans_1"/>
</dbReference>
<dbReference type="GO" id="GO:0016757">
    <property type="term" value="F:glycosyltransferase activity"/>
    <property type="evidence" value="ECO:0007669"/>
    <property type="project" value="UniProtKB-KW"/>
</dbReference>
<name>A0ABM5UV26_9COXI</name>
<keyword evidence="3" id="KW-0808">Transferase</keyword>
<dbReference type="InterPro" id="IPR028098">
    <property type="entry name" value="Glyco_trans_4-like_N"/>
</dbReference>
<reference evidence="3 4" key="1">
    <citation type="journal article" date="2015" name="Genome Biol. Evol.">
        <title>Distinctive Genome Reduction Rates Revealed by Genomic Analyses of Two Coxiella-Like Endosymbionts in Ticks.</title>
        <authorList>
            <person name="Gottlieb Y."/>
            <person name="Lalzar I."/>
            <person name="Klasson L."/>
        </authorList>
    </citation>
    <scope>NUCLEOTIDE SEQUENCE [LARGE SCALE GENOMIC DNA]</scope>
    <source>
        <strain evidence="3 4">CRt</strain>
    </source>
</reference>
<dbReference type="EMBL" id="CP011126">
    <property type="protein sequence ID" value="AKQ33744.1"/>
    <property type="molecule type" value="Genomic_DNA"/>
</dbReference>
<keyword evidence="4" id="KW-1185">Reference proteome</keyword>
<accession>A0ABM5UV26</accession>
<evidence type="ECO:0000313" key="4">
    <source>
        <dbReference type="Proteomes" id="UP000063965"/>
    </source>
</evidence>
<dbReference type="SUPFAM" id="SSF53756">
    <property type="entry name" value="UDP-Glycosyltransferase/glycogen phosphorylase"/>
    <property type="match status" value="1"/>
</dbReference>
<proteinExistence type="predicted"/>
<organism evidence="3 4">
    <name type="scientific">Candidatus Coxiella mudrowiae</name>
    <dbReference type="NCBI Taxonomy" id="2054173"/>
    <lineage>
        <taxon>Bacteria</taxon>
        <taxon>Pseudomonadati</taxon>
        <taxon>Pseudomonadota</taxon>
        <taxon>Gammaproteobacteria</taxon>
        <taxon>Legionellales</taxon>
        <taxon>Coxiellaceae</taxon>
        <taxon>Coxiella</taxon>
    </lineage>
</organism>